<dbReference type="EMBL" id="CP004372">
    <property type="protein sequence ID" value="AHM03466.1"/>
    <property type="molecule type" value="Genomic_DNA"/>
</dbReference>
<evidence type="ECO:0000313" key="2">
    <source>
        <dbReference type="Proteomes" id="UP000019593"/>
    </source>
</evidence>
<dbReference type="PROSITE" id="PS51257">
    <property type="entry name" value="PROKAR_LIPOPROTEIN"/>
    <property type="match status" value="1"/>
</dbReference>
<gene>
    <name evidence="1" type="ORF">roselon_01069</name>
</gene>
<dbReference type="OrthoDB" id="9797755at2"/>
<sequence>MRLHLVFVVSLGLAVTACSGRSSIQLAPELAGIGANERVYVASTRAFLNGNFTDERLEGLDYLRFDVSVPPDRLPGEVELADATPNPNREFLTTAADRYNGPSTFRSALAGELASRPPEQREVMLFVHGYNSTFADGLYRTAQIRYDFEIPGIPVHYAWSSAGHPFGYAYDRDSALFARDGLETLISEISAVPGARMIVIAHSMGSSMVMEVLRQLRIGNRDDVIADIAGIALLSPDVDIDVFRSQAHRIGHLPQPFFIFTSRRDRALLIAALITGQRSRLGTLGEVDDVSEFEVTLIDTSEFRGGETDSMNHFTAASSAAMVQLLRQIPAVNLALANDPSQQLDLLQGTVLTVRNATQIILAPQVP</sequence>
<dbReference type="PANTHER" id="PTHR36513">
    <property type="entry name" value="ABC TRANSMEMBRANE TYPE-1 DOMAIN-CONTAINING PROTEIN"/>
    <property type="match status" value="1"/>
</dbReference>
<protein>
    <submittedName>
        <fullName evidence="1">Lipoprotein, putative</fullName>
    </submittedName>
</protein>
<dbReference type="InterPro" id="IPR029058">
    <property type="entry name" value="AB_hydrolase_fold"/>
</dbReference>
<dbReference type="PANTHER" id="PTHR36513:SF1">
    <property type="entry name" value="TRANSMEMBRANE PROTEIN"/>
    <property type="match status" value="1"/>
</dbReference>
<name>W8S3X2_9RHOB</name>
<organism evidence="1 2">
    <name type="scientific">Roseicyclus elongatus DSM 19469</name>
    <dbReference type="NCBI Taxonomy" id="1294273"/>
    <lineage>
        <taxon>Bacteria</taxon>
        <taxon>Pseudomonadati</taxon>
        <taxon>Pseudomonadota</taxon>
        <taxon>Alphaproteobacteria</taxon>
        <taxon>Rhodobacterales</taxon>
        <taxon>Roseobacteraceae</taxon>
        <taxon>Roseicyclus</taxon>
    </lineage>
</organism>
<dbReference type="RefSeq" id="WP_025311337.1">
    <property type="nucleotide sequence ID" value="NZ_CP004372.1"/>
</dbReference>
<dbReference type="PIRSF" id="PIRSF033909">
    <property type="entry name" value="UCP033909"/>
    <property type="match status" value="1"/>
</dbReference>
<dbReference type="Proteomes" id="UP000019593">
    <property type="component" value="Chromosome"/>
</dbReference>
<dbReference type="SUPFAM" id="SSF53474">
    <property type="entry name" value="alpha/beta-Hydrolases"/>
    <property type="match status" value="1"/>
</dbReference>
<dbReference type="KEGG" id="red:roselon_01069"/>
<evidence type="ECO:0000313" key="1">
    <source>
        <dbReference type="EMBL" id="AHM03466.1"/>
    </source>
</evidence>
<dbReference type="HOGENOM" id="CLU_030170_1_0_5"/>
<keyword evidence="2" id="KW-1185">Reference proteome</keyword>
<keyword evidence="1" id="KW-0449">Lipoprotein</keyword>
<dbReference type="InterPro" id="IPR010297">
    <property type="entry name" value="DUF900_hydrolase"/>
</dbReference>
<reference evidence="1 2" key="1">
    <citation type="submission" date="2013-03" db="EMBL/GenBank/DDBJ databases">
        <authorList>
            <person name="Fiebig A."/>
            <person name="Goeker M."/>
            <person name="Klenk H.-P.P."/>
        </authorList>
    </citation>
    <scope>NUCLEOTIDE SEQUENCE [LARGE SCALE GENOMIC DNA]</scope>
    <source>
        <strain evidence="2">DSM 19469</strain>
    </source>
</reference>
<dbReference type="STRING" id="1294273.roselon_01069"/>
<dbReference type="InterPro" id="IPR014586">
    <property type="entry name" value="UCP033909"/>
</dbReference>
<dbReference type="Gene3D" id="3.40.50.1820">
    <property type="entry name" value="alpha/beta hydrolase"/>
    <property type="match status" value="1"/>
</dbReference>
<dbReference type="eggNOG" id="COG4782">
    <property type="taxonomic scope" value="Bacteria"/>
</dbReference>
<accession>W8S3X2</accession>
<dbReference type="AlphaFoldDB" id="W8S3X2"/>
<dbReference type="Pfam" id="PF05990">
    <property type="entry name" value="DUF900"/>
    <property type="match status" value="1"/>
</dbReference>
<proteinExistence type="predicted"/>